<accession>A0A1J5STW9</accession>
<evidence type="ECO:0000313" key="1">
    <source>
        <dbReference type="EMBL" id="OIR11919.1"/>
    </source>
</evidence>
<comment type="caution">
    <text evidence="1">The sequence shown here is derived from an EMBL/GenBank/DDBJ whole genome shotgun (WGS) entry which is preliminary data.</text>
</comment>
<sequence>MNYSLTLALSPRERGLNLRFLKYSGFVDEVSHRGITITKCLLVSRR</sequence>
<gene>
    <name evidence="1" type="ORF">GALL_67760</name>
</gene>
<reference evidence="1" key="1">
    <citation type="submission" date="2016-10" db="EMBL/GenBank/DDBJ databases">
        <title>Sequence of Gallionella enrichment culture.</title>
        <authorList>
            <person name="Poehlein A."/>
            <person name="Muehling M."/>
            <person name="Daniel R."/>
        </authorList>
    </citation>
    <scope>NUCLEOTIDE SEQUENCE</scope>
</reference>
<organism evidence="1">
    <name type="scientific">mine drainage metagenome</name>
    <dbReference type="NCBI Taxonomy" id="410659"/>
    <lineage>
        <taxon>unclassified sequences</taxon>
        <taxon>metagenomes</taxon>
        <taxon>ecological metagenomes</taxon>
    </lineage>
</organism>
<dbReference type="AlphaFoldDB" id="A0A1J5STW9"/>
<proteinExistence type="predicted"/>
<protein>
    <submittedName>
        <fullName evidence="1">Uncharacterized protein</fullName>
    </submittedName>
</protein>
<name>A0A1J5STW9_9ZZZZ</name>
<dbReference type="EMBL" id="MLJW01000019">
    <property type="protein sequence ID" value="OIR11919.1"/>
    <property type="molecule type" value="Genomic_DNA"/>
</dbReference>